<sequence length="582" mass="66080">MDETSMSQPSSHPSSALVVDFECRSVPLEIRKQLYRPLRPWQTRILRIHPSEDLDSPATCELLTADLVAIPGIGLSDEGERVQYDALSYSWGYPAFTQSVTCNGIRFPVSQTLYDAFRYLRRPHDVRYLWTDAFCIDQANPDEKAKQVAMMVLIFFKARRVVAWLGTCTDDDDFLFSFLSTEFEESGRKRGQATEESALRYSRAQRAATKLITTKAFFQRSWTRVEYHAAQDMELVCGCYTASFRQFKGALGILLPPYSTTENADESRALLRYTFFNRECLIANDMDWFQTMIRSTIYQTTLPQDKVFSTLGIVSKEQHTSLQNPRPNATNGFPAIDYTKPVSLVFQDFLKHTINQEGTLKCLCILQDRSIHSADLPSWAIDLRVDTPRYQMDFSQIYLGFWSNAATQDFDEHGILVCHGTRIASIVSTNTECSSRVPWSKIGGYPILVDVLTGNYVSNENKILIPLLSDPQTDIPNMDRIEKDCRYTWRQVVPEGGTTFSPSDCAPEYAFVSSLAKDKDILVSLVGSDCLIVLRETPEGRFTFLGPAISVQQLSKGGDMYHVVLPNIWSKGIEFREEFLLV</sequence>
<accession>A0A0D2H175</accession>
<dbReference type="STRING" id="1442371.A0A0D2H175"/>
<evidence type="ECO:0000259" key="1">
    <source>
        <dbReference type="Pfam" id="PF06985"/>
    </source>
</evidence>
<keyword evidence="3" id="KW-1185">Reference proteome</keyword>
<proteinExistence type="predicted"/>
<name>A0A0D2H175_9EURO</name>
<dbReference type="InterPro" id="IPR010730">
    <property type="entry name" value="HET"/>
</dbReference>
<evidence type="ECO:0000313" key="3">
    <source>
        <dbReference type="Proteomes" id="UP000053411"/>
    </source>
</evidence>
<dbReference type="OrthoDB" id="3477286at2759"/>
<gene>
    <name evidence="2" type="ORF">Z520_08710</name>
</gene>
<dbReference type="InterPro" id="IPR052895">
    <property type="entry name" value="HetReg/Transcr_Mod"/>
</dbReference>
<dbReference type="Pfam" id="PF06985">
    <property type="entry name" value="HET"/>
    <property type="match status" value="1"/>
</dbReference>
<dbReference type="RefSeq" id="XP_016629713.1">
    <property type="nucleotide sequence ID" value="XM_016779206.1"/>
</dbReference>
<reference evidence="2 3" key="1">
    <citation type="submission" date="2015-01" db="EMBL/GenBank/DDBJ databases">
        <title>The Genome Sequence of Fonsecaea multimorphosa CBS 102226.</title>
        <authorList>
            <consortium name="The Broad Institute Genomics Platform"/>
            <person name="Cuomo C."/>
            <person name="de Hoog S."/>
            <person name="Gorbushina A."/>
            <person name="Stielow B."/>
            <person name="Teixiera M."/>
            <person name="Abouelleil A."/>
            <person name="Chapman S.B."/>
            <person name="Priest M."/>
            <person name="Young S.K."/>
            <person name="Wortman J."/>
            <person name="Nusbaum C."/>
            <person name="Birren B."/>
        </authorList>
    </citation>
    <scope>NUCLEOTIDE SEQUENCE [LARGE SCALE GENOMIC DNA]</scope>
    <source>
        <strain evidence="2 3">CBS 102226</strain>
    </source>
</reference>
<dbReference type="PANTHER" id="PTHR24148:SF64">
    <property type="entry name" value="HETEROKARYON INCOMPATIBILITY DOMAIN-CONTAINING PROTEIN"/>
    <property type="match status" value="1"/>
</dbReference>
<protein>
    <recommendedName>
        <fullName evidence="1">Heterokaryon incompatibility domain-containing protein</fullName>
    </recommendedName>
</protein>
<dbReference type="PANTHER" id="PTHR24148">
    <property type="entry name" value="ANKYRIN REPEAT DOMAIN-CONTAINING PROTEIN 39 HOMOLOG-RELATED"/>
    <property type="match status" value="1"/>
</dbReference>
<organism evidence="2 3">
    <name type="scientific">Fonsecaea multimorphosa CBS 102226</name>
    <dbReference type="NCBI Taxonomy" id="1442371"/>
    <lineage>
        <taxon>Eukaryota</taxon>
        <taxon>Fungi</taxon>
        <taxon>Dikarya</taxon>
        <taxon>Ascomycota</taxon>
        <taxon>Pezizomycotina</taxon>
        <taxon>Eurotiomycetes</taxon>
        <taxon>Chaetothyriomycetidae</taxon>
        <taxon>Chaetothyriales</taxon>
        <taxon>Herpotrichiellaceae</taxon>
        <taxon>Fonsecaea</taxon>
    </lineage>
</organism>
<dbReference type="AlphaFoldDB" id="A0A0D2H175"/>
<dbReference type="EMBL" id="KN848081">
    <property type="protein sequence ID" value="KIX95590.1"/>
    <property type="molecule type" value="Genomic_DNA"/>
</dbReference>
<dbReference type="GeneID" id="27714456"/>
<dbReference type="Proteomes" id="UP000053411">
    <property type="component" value="Unassembled WGS sequence"/>
</dbReference>
<evidence type="ECO:0000313" key="2">
    <source>
        <dbReference type="EMBL" id="KIX95590.1"/>
    </source>
</evidence>
<dbReference type="VEuPathDB" id="FungiDB:Z520_08710"/>
<feature type="domain" description="Heterokaryon incompatibility" evidence="1">
    <location>
        <begin position="84"/>
        <end position="225"/>
    </location>
</feature>